<dbReference type="Proteomes" id="UP000288805">
    <property type="component" value="Unassembled WGS sequence"/>
</dbReference>
<organism evidence="1 2">
    <name type="scientific">Vitis vinifera</name>
    <name type="common">Grape</name>
    <dbReference type="NCBI Taxonomy" id="29760"/>
    <lineage>
        <taxon>Eukaryota</taxon>
        <taxon>Viridiplantae</taxon>
        <taxon>Streptophyta</taxon>
        <taxon>Embryophyta</taxon>
        <taxon>Tracheophyta</taxon>
        <taxon>Spermatophyta</taxon>
        <taxon>Magnoliopsida</taxon>
        <taxon>eudicotyledons</taxon>
        <taxon>Gunneridae</taxon>
        <taxon>Pentapetalae</taxon>
        <taxon>rosids</taxon>
        <taxon>Vitales</taxon>
        <taxon>Vitaceae</taxon>
        <taxon>Viteae</taxon>
        <taxon>Vitis</taxon>
    </lineage>
</organism>
<sequence>MRARLGPEAWEARSPVATSWETYPDPMVTLWCRTFFRTVTHGHPYGVERSIAPRGTTSWEKPPKRATHWLHQQKADDMLSTFYSHIIITSPKGIPRA</sequence>
<evidence type="ECO:0000313" key="1">
    <source>
        <dbReference type="EMBL" id="RVW75789.1"/>
    </source>
</evidence>
<gene>
    <name evidence="1" type="ORF">CK203_059888</name>
</gene>
<name>A0A438GUA7_VITVI</name>
<proteinExistence type="predicted"/>
<dbReference type="AlphaFoldDB" id="A0A438GUA7"/>
<accession>A0A438GUA7</accession>
<reference evidence="1 2" key="1">
    <citation type="journal article" date="2018" name="PLoS Genet.">
        <title>Population sequencing reveals clonal diversity and ancestral inbreeding in the grapevine cultivar Chardonnay.</title>
        <authorList>
            <person name="Roach M.J."/>
            <person name="Johnson D.L."/>
            <person name="Bohlmann J."/>
            <person name="van Vuuren H.J."/>
            <person name="Jones S.J."/>
            <person name="Pretorius I.S."/>
            <person name="Schmidt S.A."/>
            <person name="Borneman A.R."/>
        </authorList>
    </citation>
    <scope>NUCLEOTIDE SEQUENCE [LARGE SCALE GENOMIC DNA]</scope>
    <source>
        <strain evidence="2">cv. Chardonnay</strain>
        <tissue evidence="1">Leaf</tissue>
    </source>
</reference>
<dbReference type="EMBL" id="QGNW01000341">
    <property type="protein sequence ID" value="RVW75789.1"/>
    <property type="molecule type" value="Genomic_DNA"/>
</dbReference>
<comment type="caution">
    <text evidence="1">The sequence shown here is derived from an EMBL/GenBank/DDBJ whole genome shotgun (WGS) entry which is preliminary data.</text>
</comment>
<protein>
    <submittedName>
        <fullName evidence="1">Uncharacterized protein</fullName>
    </submittedName>
</protein>
<evidence type="ECO:0000313" key="2">
    <source>
        <dbReference type="Proteomes" id="UP000288805"/>
    </source>
</evidence>